<evidence type="ECO:0000256" key="1">
    <source>
        <dbReference type="SAM" id="Phobius"/>
    </source>
</evidence>
<dbReference type="AlphaFoldDB" id="K8ZLC7"/>
<comment type="caution">
    <text evidence="2">The sequence shown here is derived from an EMBL/GenBank/DDBJ whole genome shotgun (WGS) entry which is preliminary data.</text>
</comment>
<dbReference type="InterPro" id="IPR025270">
    <property type="entry name" value="DUF4044"/>
</dbReference>
<keyword evidence="3" id="KW-1185">Reference proteome</keyword>
<reference evidence="2 3" key="1">
    <citation type="journal article" date="2013" name="Genome Announc.">
        <title>Draft Genome Sequence of Catellicoccus marimammalium, a Novel Species Commonly Found in Gull Feces.</title>
        <authorList>
            <person name="Weigand M.R."/>
            <person name="Ryu H."/>
            <person name="Bozcek L."/>
            <person name="Konstantinidis K.T."/>
            <person name="Santo Domingo J.W."/>
        </authorList>
    </citation>
    <scope>NUCLEOTIDE SEQUENCE [LARGE SCALE GENOMIC DNA]</scope>
    <source>
        <strain evidence="2 3">M35/04/3</strain>
    </source>
</reference>
<name>K8ZLC7_9ENTE</name>
<protein>
    <recommendedName>
        <fullName evidence="4">DUF4044 domain-containing protein</fullName>
    </recommendedName>
</protein>
<sequence length="37" mass="4242">MAKKKESTFQKVTKFFIYLMLFIMVGGIVIGALVNFQ</sequence>
<dbReference type="Pfam" id="PF13253">
    <property type="entry name" value="DUF4044"/>
    <property type="match status" value="1"/>
</dbReference>
<keyword evidence="1" id="KW-1133">Transmembrane helix</keyword>
<dbReference type="RefSeq" id="WP_009490071.1">
    <property type="nucleotide sequence ID" value="NZ_AMYT01000017.1"/>
</dbReference>
<evidence type="ECO:0008006" key="4">
    <source>
        <dbReference type="Google" id="ProtNLM"/>
    </source>
</evidence>
<accession>K8ZLC7</accession>
<gene>
    <name evidence="2" type="ORF">C683_0699</name>
</gene>
<organism evidence="2 3">
    <name type="scientific">Catellicoccus marimammalium M35/04/3</name>
    <dbReference type="NCBI Taxonomy" id="1234409"/>
    <lineage>
        <taxon>Bacteria</taxon>
        <taxon>Bacillati</taxon>
        <taxon>Bacillota</taxon>
        <taxon>Bacilli</taxon>
        <taxon>Lactobacillales</taxon>
        <taxon>Enterococcaceae</taxon>
        <taxon>Catellicoccus</taxon>
    </lineage>
</organism>
<dbReference type="OrthoDB" id="2167602at2"/>
<feature type="transmembrane region" description="Helical" evidence="1">
    <location>
        <begin position="12"/>
        <end position="34"/>
    </location>
</feature>
<keyword evidence="1" id="KW-0472">Membrane</keyword>
<evidence type="ECO:0000313" key="3">
    <source>
        <dbReference type="Proteomes" id="UP000016057"/>
    </source>
</evidence>
<dbReference type="Proteomes" id="UP000016057">
    <property type="component" value="Unassembled WGS sequence"/>
</dbReference>
<evidence type="ECO:0000313" key="2">
    <source>
        <dbReference type="EMBL" id="EKU27368.1"/>
    </source>
</evidence>
<keyword evidence="1" id="KW-0812">Transmembrane</keyword>
<dbReference type="EMBL" id="AMYT01000017">
    <property type="protein sequence ID" value="EKU27368.1"/>
    <property type="molecule type" value="Genomic_DNA"/>
</dbReference>
<proteinExistence type="predicted"/>